<organism evidence="8 9">
    <name type="scientific">Pseudoalteromonas luteoviolacea NCIMB 1942</name>
    <dbReference type="NCBI Taxonomy" id="1365253"/>
    <lineage>
        <taxon>Bacteria</taxon>
        <taxon>Pseudomonadati</taxon>
        <taxon>Pseudomonadota</taxon>
        <taxon>Gammaproteobacteria</taxon>
        <taxon>Alteromonadales</taxon>
        <taxon>Pseudoalteromonadaceae</taxon>
        <taxon>Pseudoalteromonas</taxon>
    </lineage>
</organism>
<evidence type="ECO:0000256" key="6">
    <source>
        <dbReference type="ARBA" id="ARBA00023136"/>
    </source>
</evidence>
<keyword evidence="5 7" id="KW-1133">Transmembrane helix</keyword>
<proteinExistence type="predicted"/>
<keyword evidence="2" id="KW-0813">Transport</keyword>
<dbReference type="InterPro" id="IPR002528">
    <property type="entry name" value="MATE_fam"/>
</dbReference>
<feature type="transmembrane region" description="Helical" evidence="7">
    <location>
        <begin position="266"/>
        <end position="292"/>
    </location>
</feature>
<feature type="transmembrane region" description="Helical" evidence="7">
    <location>
        <begin position="191"/>
        <end position="213"/>
    </location>
</feature>
<dbReference type="Pfam" id="PF01554">
    <property type="entry name" value="MatE"/>
    <property type="match status" value="2"/>
</dbReference>
<dbReference type="PANTHER" id="PTHR43549:SF3">
    <property type="entry name" value="MULTIDRUG RESISTANCE PROTEIN YPNP-RELATED"/>
    <property type="match status" value="1"/>
</dbReference>
<dbReference type="GO" id="GO:0005886">
    <property type="term" value="C:plasma membrane"/>
    <property type="evidence" value="ECO:0007669"/>
    <property type="project" value="UniProtKB-SubCell"/>
</dbReference>
<dbReference type="PATRIC" id="fig|1365253.3.peg.1652"/>
<feature type="transmembrane region" description="Helical" evidence="7">
    <location>
        <begin position="416"/>
        <end position="438"/>
    </location>
</feature>
<dbReference type="Proteomes" id="UP000076587">
    <property type="component" value="Unassembled WGS sequence"/>
</dbReference>
<keyword evidence="6 7" id="KW-0472">Membrane</keyword>
<feature type="transmembrane region" description="Helical" evidence="7">
    <location>
        <begin position="111"/>
        <end position="132"/>
    </location>
</feature>
<evidence type="ECO:0000313" key="8">
    <source>
        <dbReference type="EMBL" id="KZN48878.1"/>
    </source>
</evidence>
<dbReference type="EMBL" id="AUXT01000143">
    <property type="protein sequence ID" value="KZN48878.1"/>
    <property type="molecule type" value="Genomic_DNA"/>
</dbReference>
<feature type="transmembrane region" description="Helical" evidence="7">
    <location>
        <begin position="444"/>
        <end position="464"/>
    </location>
</feature>
<reference evidence="8 9" key="1">
    <citation type="submission" date="2013-07" db="EMBL/GenBank/DDBJ databases">
        <title>Comparative Genomic and Metabolomic Analysis of Twelve Strains of Pseudoalteromonas luteoviolacea.</title>
        <authorList>
            <person name="Vynne N.G."/>
            <person name="Mansson M."/>
            <person name="Gram L."/>
        </authorList>
    </citation>
    <scope>NUCLEOTIDE SEQUENCE [LARGE SCALE GENOMIC DNA]</scope>
    <source>
        <strain evidence="8 9">NCIMB 1942</strain>
    </source>
</reference>
<evidence type="ECO:0000256" key="7">
    <source>
        <dbReference type="SAM" id="Phobius"/>
    </source>
</evidence>
<feature type="transmembrane region" description="Helical" evidence="7">
    <location>
        <begin position="31"/>
        <end position="56"/>
    </location>
</feature>
<feature type="transmembrane region" description="Helical" evidence="7">
    <location>
        <begin position="225"/>
        <end position="245"/>
    </location>
</feature>
<evidence type="ECO:0000313" key="9">
    <source>
        <dbReference type="Proteomes" id="UP000076587"/>
    </source>
</evidence>
<comment type="caution">
    <text evidence="8">The sequence shown here is derived from an EMBL/GenBank/DDBJ whole genome shotgun (WGS) entry which is preliminary data.</text>
</comment>
<feature type="transmembrane region" description="Helical" evidence="7">
    <location>
        <begin position="312"/>
        <end position="332"/>
    </location>
</feature>
<dbReference type="PANTHER" id="PTHR43549">
    <property type="entry name" value="MULTIDRUG RESISTANCE PROTEIN YPNP-RELATED"/>
    <property type="match status" value="1"/>
</dbReference>
<sequence>MTRKKYLIPDGAVSSNVTCQKQRLRAVRKRWILTGSTSAVLGQLTTPMLFAILALFGADLIELYFASRLGVEELTAMSFTLPIQATVFAFAIGLGIVVATRLTQARKVEELAAVSLIFTAVVGVLLAASFWFNLLPILNVLGFDETSAQQLKVWPTLMTYMQYRLSAVVLFFTIMVVFGLLRAFGNMRAAAWLLVTFSVAQVSISALLFSPVAHSMQLSGLEKLGIAHFFAACIGCAYALFLLVVKENISIKVNLLSQKSRHTFRCLIRLSVPVVAMQLLTPIAQSLLMGVVATQGSDAVAAYGVVMRLEPIALLLPMVLTTSLPIFVGQNWEAKKALRVRRGVKLAVVACVAWQLVIATLLFLGADMLSVGFCKQSEVKDAINFAVTVLPISYVALAAVMLYVSCCNAIGRSGVALNFSIVRLFVLSVPSAYIGAAVAGFHGIVWGLTLSNFILGVCLVLYNAKKNETLSVQKKAVLS</sequence>
<evidence type="ECO:0008006" key="10">
    <source>
        <dbReference type="Google" id="ProtNLM"/>
    </source>
</evidence>
<evidence type="ECO:0000256" key="1">
    <source>
        <dbReference type="ARBA" id="ARBA00004651"/>
    </source>
</evidence>
<feature type="transmembrane region" description="Helical" evidence="7">
    <location>
        <begin position="385"/>
        <end position="404"/>
    </location>
</feature>
<dbReference type="OrthoDB" id="6291398at2"/>
<feature type="transmembrane region" description="Helical" evidence="7">
    <location>
        <begin position="76"/>
        <end position="99"/>
    </location>
</feature>
<feature type="transmembrane region" description="Helical" evidence="7">
    <location>
        <begin position="344"/>
        <end position="365"/>
    </location>
</feature>
<protein>
    <recommendedName>
        <fullName evidence="10">Multidrug transporter MatE</fullName>
    </recommendedName>
</protein>
<keyword evidence="4 7" id="KW-0812">Transmembrane</keyword>
<keyword evidence="3" id="KW-1003">Cell membrane</keyword>
<gene>
    <name evidence="8" type="ORF">N482_07005</name>
</gene>
<dbReference type="GO" id="GO:0015297">
    <property type="term" value="F:antiporter activity"/>
    <property type="evidence" value="ECO:0007669"/>
    <property type="project" value="InterPro"/>
</dbReference>
<dbReference type="AlphaFoldDB" id="A0A167DIJ4"/>
<evidence type="ECO:0000256" key="5">
    <source>
        <dbReference type="ARBA" id="ARBA00022989"/>
    </source>
</evidence>
<accession>A0A167DIJ4</accession>
<evidence type="ECO:0000256" key="4">
    <source>
        <dbReference type="ARBA" id="ARBA00022692"/>
    </source>
</evidence>
<dbReference type="GO" id="GO:0042910">
    <property type="term" value="F:xenobiotic transmembrane transporter activity"/>
    <property type="evidence" value="ECO:0007669"/>
    <property type="project" value="InterPro"/>
</dbReference>
<comment type="subcellular location">
    <subcellularLocation>
        <location evidence="1">Cell membrane</location>
        <topology evidence="1">Multi-pass membrane protein</topology>
    </subcellularLocation>
</comment>
<evidence type="ECO:0000256" key="2">
    <source>
        <dbReference type="ARBA" id="ARBA00022448"/>
    </source>
</evidence>
<feature type="transmembrane region" description="Helical" evidence="7">
    <location>
        <begin position="163"/>
        <end position="184"/>
    </location>
</feature>
<name>A0A167DIJ4_9GAMM</name>
<dbReference type="RefSeq" id="WP_063376443.1">
    <property type="nucleotide sequence ID" value="NZ_AUXT01000143.1"/>
</dbReference>
<evidence type="ECO:0000256" key="3">
    <source>
        <dbReference type="ARBA" id="ARBA00022475"/>
    </source>
</evidence>
<dbReference type="InterPro" id="IPR052031">
    <property type="entry name" value="Membrane_Transporter-Flippase"/>
</dbReference>